<proteinExistence type="inferred from homology"/>
<evidence type="ECO:0000256" key="2">
    <source>
        <dbReference type="ARBA" id="ARBA00022980"/>
    </source>
</evidence>
<dbReference type="PANTHER" id="PTHR10956:SF0">
    <property type="entry name" value="60S RIBOSOMAL PROTEIN L31"/>
    <property type="match status" value="1"/>
</dbReference>
<dbReference type="GO" id="GO:0002181">
    <property type="term" value="P:cytoplasmic translation"/>
    <property type="evidence" value="ECO:0007669"/>
    <property type="project" value="TreeGrafter"/>
</dbReference>
<gene>
    <name evidence="4" type="ORF">U0070_003864</name>
</gene>
<dbReference type="InterPro" id="IPR000054">
    <property type="entry name" value="Ribosomal_eL31"/>
</dbReference>
<dbReference type="EMBL" id="JBBHLL010000326">
    <property type="protein sequence ID" value="KAK7805809.1"/>
    <property type="molecule type" value="Genomic_DNA"/>
</dbReference>
<dbReference type="SMART" id="SM01380">
    <property type="entry name" value="Ribosomal_L31e"/>
    <property type="match status" value="1"/>
</dbReference>
<evidence type="ECO:0000313" key="5">
    <source>
        <dbReference type="Proteomes" id="UP001488838"/>
    </source>
</evidence>
<protein>
    <submittedName>
        <fullName evidence="4">Uncharacterized protein</fullName>
    </submittedName>
</protein>
<evidence type="ECO:0000256" key="3">
    <source>
        <dbReference type="ARBA" id="ARBA00023274"/>
    </source>
</evidence>
<evidence type="ECO:0000256" key="1">
    <source>
        <dbReference type="ARBA" id="ARBA00010808"/>
    </source>
</evidence>
<dbReference type="Gene3D" id="3.10.440.10">
    <property type="match status" value="1"/>
</dbReference>
<comment type="similarity">
    <text evidence="1">Belongs to the eukaryotic ribosomal protein eL31 family.</text>
</comment>
<keyword evidence="3" id="KW-0687">Ribonucleoprotein</keyword>
<dbReference type="InterPro" id="IPR023621">
    <property type="entry name" value="Ribosomal_eL31_dom_sf"/>
</dbReference>
<evidence type="ECO:0000313" key="4">
    <source>
        <dbReference type="EMBL" id="KAK7805809.1"/>
    </source>
</evidence>
<dbReference type="AlphaFoldDB" id="A0AAW0HUP7"/>
<comment type="caution">
    <text evidence="4">The sequence shown here is derived from an EMBL/GenBank/DDBJ whole genome shotgun (WGS) entry which is preliminary data.</text>
</comment>
<dbReference type="Proteomes" id="UP001488838">
    <property type="component" value="Unassembled WGS sequence"/>
</dbReference>
<reference evidence="4 5" key="1">
    <citation type="journal article" date="2023" name="bioRxiv">
        <title>Conserved and derived expression patterns and positive selection on dental genes reveal complex evolutionary context of ever-growing rodent molars.</title>
        <authorList>
            <person name="Calamari Z.T."/>
            <person name="Song A."/>
            <person name="Cohen E."/>
            <person name="Akter M."/>
            <person name="Roy R.D."/>
            <person name="Hallikas O."/>
            <person name="Christensen M.M."/>
            <person name="Li P."/>
            <person name="Marangoni P."/>
            <person name="Jernvall J."/>
            <person name="Klein O.D."/>
        </authorList>
    </citation>
    <scope>NUCLEOTIDE SEQUENCE [LARGE SCALE GENOMIC DNA]</scope>
    <source>
        <strain evidence="4">V071</strain>
    </source>
</reference>
<dbReference type="PANTHER" id="PTHR10956">
    <property type="entry name" value="60S RIBOSOMAL PROTEIN L31"/>
    <property type="match status" value="1"/>
</dbReference>
<dbReference type="SUPFAM" id="SSF54575">
    <property type="entry name" value="Ribosomal protein L31e"/>
    <property type="match status" value="1"/>
</dbReference>
<sequence length="106" mass="12261">MKVVNREFTINIHKRIHGVIFKKRAPRALKEIHKFTMKEMGTSDYWLWLLSKGLIEVRLIFSICPYRHFPLYPIVPALLPHYGSQHASIQQPTSSNPAAPIGIIQQ</sequence>
<dbReference type="GO" id="GO:0022625">
    <property type="term" value="C:cytosolic large ribosomal subunit"/>
    <property type="evidence" value="ECO:0007669"/>
    <property type="project" value="TreeGrafter"/>
</dbReference>
<organism evidence="4 5">
    <name type="scientific">Myodes glareolus</name>
    <name type="common">Bank vole</name>
    <name type="synonym">Clethrionomys glareolus</name>
    <dbReference type="NCBI Taxonomy" id="447135"/>
    <lineage>
        <taxon>Eukaryota</taxon>
        <taxon>Metazoa</taxon>
        <taxon>Chordata</taxon>
        <taxon>Craniata</taxon>
        <taxon>Vertebrata</taxon>
        <taxon>Euteleostomi</taxon>
        <taxon>Mammalia</taxon>
        <taxon>Eutheria</taxon>
        <taxon>Euarchontoglires</taxon>
        <taxon>Glires</taxon>
        <taxon>Rodentia</taxon>
        <taxon>Myomorpha</taxon>
        <taxon>Muroidea</taxon>
        <taxon>Cricetidae</taxon>
        <taxon>Arvicolinae</taxon>
        <taxon>Myodes</taxon>
    </lineage>
</organism>
<name>A0AAW0HUP7_MYOGA</name>
<keyword evidence="5" id="KW-1185">Reference proteome</keyword>
<dbReference type="Pfam" id="PF01198">
    <property type="entry name" value="Ribosomal_L31e"/>
    <property type="match status" value="1"/>
</dbReference>
<keyword evidence="2" id="KW-0689">Ribosomal protein</keyword>
<dbReference type="GO" id="GO:0003735">
    <property type="term" value="F:structural constituent of ribosome"/>
    <property type="evidence" value="ECO:0007669"/>
    <property type="project" value="InterPro"/>
</dbReference>
<accession>A0AAW0HUP7</accession>